<keyword evidence="3" id="KW-1185">Reference proteome</keyword>
<dbReference type="Proteomes" id="UP000031036">
    <property type="component" value="Unassembled WGS sequence"/>
</dbReference>
<accession>A0A0B2V0A6</accession>
<reference evidence="2 3" key="1">
    <citation type="submission" date="2014-11" db="EMBL/GenBank/DDBJ databases">
        <title>Genetic blueprint of the zoonotic pathogen Toxocara canis.</title>
        <authorList>
            <person name="Zhu X.-Q."/>
            <person name="Korhonen P.K."/>
            <person name="Cai H."/>
            <person name="Young N.D."/>
            <person name="Nejsum P."/>
            <person name="von Samson-Himmelstjerna G."/>
            <person name="Boag P.R."/>
            <person name="Tan P."/>
            <person name="Li Q."/>
            <person name="Min J."/>
            <person name="Yang Y."/>
            <person name="Wang X."/>
            <person name="Fang X."/>
            <person name="Hall R.S."/>
            <person name="Hofmann A."/>
            <person name="Sternberg P.W."/>
            <person name="Jex A.R."/>
            <person name="Gasser R.B."/>
        </authorList>
    </citation>
    <scope>NUCLEOTIDE SEQUENCE [LARGE SCALE GENOMIC DNA]</scope>
    <source>
        <strain evidence="2">PN_DK_2014</strain>
    </source>
</reference>
<sequence length="179" mass="20338">MKREKRDNGYALRSIIAVCSRQILSVIVNIASGPQLETSPEKRGQIQKSREIDEDATTNIKFVRSVETHKQKVNKIRLQRSSFVLSPNAADNGYALSSPKRHQPFLSLIFQTNYITACPLPLRQHNNAPTGRIRPQTTSTTNTSPCETRSCMGHSYQRCHFILRIHLQTAISHRNIEKT</sequence>
<evidence type="ECO:0000313" key="2">
    <source>
        <dbReference type="EMBL" id="KHN75178.1"/>
    </source>
</evidence>
<gene>
    <name evidence="2" type="ORF">Tcan_06590</name>
</gene>
<proteinExistence type="predicted"/>
<comment type="caution">
    <text evidence="2">The sequence shown here is derived from an EMBL/GenBank/DDBJ whole genome shotgun (WGS) entry which is preliminary data.</text>
</comment>
<organism evidence="2 3">
    <name type="scientific">Toxocara canis</name>
    <name type="common">Canine roundworm</name>
    <dbReference type="NCBI Taxonomy" id="6265"/>
    <lineage>
        <taxon>Eukaryota</taxon>
        <taxon>Metazoa</taxon>
        <taxon>Ecdysozoa</taxon>
        <taxon>Nematoda</taxon>
        <taxon>Chromadorea</taxon>
        <taxon>Rhabditida</taxon>
        <taxon>Spirurina</taxon>
        <taxon>Ascaridomorpha</taxon>
        <taxon>Ascaridoidea</taxon>
        <taxon>Toxocaridae</taxon>
        <taxon>Toxocara</taxon>
    </lineage>
</organism>
<evidence type="ECO:0000313" key="3">
    <source>
        <dbReference type="Proteomes" id="UP000031036"/>
    </source>
</evidence>
<dbReference type="EMBL" id="JPKZ01002772">
    <property type="protein sequence ID" value="KHN75178.1"/>
    <property type="molecule type" value="Genomic_DNA"/>
</dbReference>
<protein>
    <submittedName>
        <fullName evidence="2">Uncharacterized protein</fullName>
    </submittedName>
</protein>
<evidence type="ECO:0000256" key="1">
    <source>
        <dbReference type="SAM" id="MobiDB-lite"/>
    </source>
</evidence>
<dbReference type="AlphaFoldDB" id="A0A0B2V0A6"/>
<feature type="region of interest" description="Disordered" evidence="1">
    <location>
        <begin position="126"/>
        <end position="146"/>
    </location>
</feature>
<name>A0A0B2V0A6_TOXCA</name>